<evidence type="ECO:0000313" key="3">
    <source>
        <dbReference type="Proteomes" id="UP000011761"/>
    </source>
</evidence>
<dbReference type="HOGENOM" id="CLU_1524872_0_0_1"/>
<dbReference type="GeneID" id="19112265"/>
<dbReference type="KEGG" id="bcom:BAUCODRAFT_33901"/>
<keyword evidence="3" id="KW-1185">Reference proteome</keyword>
<dbReference type="Proteomes" id="UP000011761">
    <property type="component" value="Unassembled WGS sequence"/>
</dbReference>
<evidence type="ECO:0000256" key="1">
    <source>
        <dbReference type="SAM" id="MobiDB-lite"/>
    </source>
</evidence>
<evidence type="ECO:0000313" key="2">
    <source>
        <dbReference type="EMBL" id="EMC96533.1"/>
    </source>
</evidence>
<accession>M2MY97</accession>
<name>M2MY97_BAUPA</name>
<feature type="region of interest" description="Disordered" evidence="1">
    <location>
        <begin position="1"/>
        <end position="26"/>
    </location>
</feature>
<gene>
    <name evidence="2" type="ORF">BAUCODRAFT_33901</name>
</gene>
<dbReference type="EMBL" id="KB445555">
    <property type="protein sequence ID" value="EMC96533.1"/>
    <property type="molecule type" value="Genomic_DNA"/>
</dbReference>
<dbReference type="RefSeq" id="XP_007676105.1">
    <property type="nucleotide sequence ID" value="XM_007677915.1"/>
</dbReference>
<protein>
    <submittedName>
        <fullName evidence="2">Uncharacterized protein</fullName>
    </submittedName>
</protein>
<reference evidence="2 3" key="1">
    <citation type="journal article" date="2012" name="PLoS Pathog.">
        <title>Diverse lifestyles and strategies of plant pathogenesis encoded in the genomes of eighteen Dothideomycetes fungi.</title>
        <authorList>
            <person name="Ohm R.A."/>
            <person name="Feau N."/>
            <person name="Henrissat B."/>
            <person name="Schoch C.L."/>
            <person name="Horwitz B.A."/>
            <person name="Barry K.W."/>
            <person name="Condon B.J."/>
            <person name="Copeland A.C."/>
            <person name="Dhillon B."/>
            <person name="Glaser F."/>
            <person name="Hesse C.N."/>
            <person name="Kosti I."/>
            <person name="LaButti K."/>
            <person name="Lindquist E.A."/>
            <person name="Lucas S."/>
            <person name="Salamov A.A."/>
            <person name="Bradshaw R.E."/>
            <person name="Ciuffetti L."/>
            <person name="Hamelin R.C."/>
            <person name="Kema G.H.J."/>
            <person name="Lawrence C."/>
            <person name="Scott J.A."/>
            <person name="Spatafora J.W."/>
            <person name="Turgeon B.G."/>
            <person name="de Wit P.J.G.M."/>
            <person name="Zhong S."/>
            <person name="Goodwin S.B."/>
            <person name="Grigoriev I.V."/>
        </authorList>
    </citation>
    <scope>NUCLEOTIDE SEQUENCE [LARGE SCALE GENOMIC DNA]</scope>
    <source>
        <strain evidence="2 3">UAMH 10762</strain>
    </source>
</reference>
<proteinExistence type="predicted"/>
<sequence length="176" mass="20082">MDQDKRGEHRKHFPERPRTSEPPAYAPIPHVVASSRAHTVECTFNIREQILANARALWPIAERQHGSIEHHKSFIPYFELVIYGDLPKIRAEVVWCYNDVDASVGQKFMFLTTPDAGSAEEALSLLLRLCMALISRYRAGFFFYETGTTYRTVGSLGGWYEPTADCGRFVSKKLKK</sequence>
<dbReference type="OrthoDB" id="10420661at2759"/>
<dbReference type="AlphaFoldDB" id="M2MY97"/>
<organism evidence="2 3">
    <name type="scientific">Baudoinia panamericana (strain UAMH 10762)</name>
    <name type="common">Angels' share fungus</name>
    <name type="synonym">Baudoinia compniacensis (strain UAMH 10762)</name>
    <dbReference type="NCBI Taxonomy" id="717646"/>
    <lineage>
        <taxon>Eukaryota</taxon>
        <taxon>Fungi</taxon>
        <taxon>Dikarya</taxon>
        <taxon>Ascomycota</taxon>
        <taxon>Pezizomycotina</taxon>
        <taxon>Dothideomycetes</taxon>
        <taxon>Dothideomycetidae</taxon>
        <taxon>Mycosphaerellales</taxon>
        <taxon>Teratosphaeriaceae</taxon>
        <taxon>Baudoinia</taxon>
    </lineage>
</organism>